<organism evidence="1 2">
    <name type="scientific">Flavobacterium amnicola</name>
    <dbReference type="NCBI Taxonomy" id="2506422"/>
    <lineage>
        <taxon>Bacteria</taxon>
        <taxon>Pseudomonadati</taxon>
        <taxon>Bacteroidota</taxon>
        <taxon>Flavobacteriia</taxon>
        <taxon>Flavobacteriales</taxon>
        <taxon>Flavobacteriaceae</taxon>
        <taxon>Flavobacterium</taxon>
    </lineage>
</organism>
<name>A0A4Q1K3N5_9FLAO</name>
<evidence type="ECO:0000313" key="1">
    <source>
        <dbReference type="EMBL" id="RXR17358.1"/>
    </source>
</evidence>
<keyword evidence="2" id="KW-1185">Reference proteome</keyword>
<accession>A0A4Q1K3N5</accession>
<protein>
    <submittedName>
        <fullName evidence="1">Uncharacterized protein</fullName>
    </submittedName>
</protein>
<sequence length="275" mass="30453">MKQLIIICVLLFVSSIFGQEAKYLGKSFILTQNFAAQECDAVGANAKTASYPLERTFVIIVDAISTNGYVVSVPNFKSREELNDIFVTSKEVPAVKDANNNIVTAAIPAKDIYFLIPITEFDKITQLNLDNWSFTVGIPTIPVKLRFGNKGEGDNPRYFRFEGNVSLGLSVGGKYSFGEEKKKAVNFLTGFTVASVQVDSLTTKGKINSNTSAASFSPHLGVVFEIERFQFGLFSGIDFLYGEPNKYWVYRDKAWLGIGFGYSLFKTEGVNKEND</sequence>
<reference evidence="2" key="1">
    <citation type="submission" date="2019-01" db="EMBL/GenBank/DDBJ databases">
        <title>Cytophagaceae bacterium strain CAR-16.</title>
        <authorList>
            <person name="Chen W.-M."/>
        </authorList>
    </citation>
    <scope>NUCLEOTIDE SEQUENCE [LARGE SCALE GENOMIC DNA]</scope>
    <source>
        <strain evidence="2">LLJ-11</strain>
    </source>
</reference>
<dbReference type="OrthoDB" id="1256438at2"/>
<dbReference type="Proteomes" id="UP000290283">
    <property type="component" value="Unassembled WGS sequence"/>
</dbReference>
<comment type="caution">
    <text evidence="1">The sequence shown here is derived from an EMBL/GenBank/DDBJ whole genome shotgun (WGS) entry which is preliminary data.</text>
</comment>
<dbReference type="RefSeq" id="WP_129436476.1">
    <property type="nucleotide sequence ID" value="NZ_SBKO01000005.1"/>
</dbReference>
<dbReference type="EMBL" id="SBKO01000005">
    <property type="protein sequence ID" value="RXR17358.1"/>
    <property type="molecule type" value="Genomic_DNA"/>
</dbReference>
<proteinExistence type="predicted"/>
<gene>
    <name evidence="1" type="ORF">EQG63_11255</name>
</gene>
<dbReference type="AlphaFoldDB" id="A0A4Q1K3N5"/>
<evidence type="ECO:0000313" key="2">
    <source>
        <dbReference type="Proteomes" id="UP000290283"/>
    </source>
</evidence>